<evidence type="ECO:0000313" key="2">
    <source>
        <dbReference type="EMBL" id="QIE88060.1"/>
    </source>
</evidence>
<name>A0A6G6IZ28_PSENT</name>
<keyword evidence="1" id="KW-0812">Transmembrane</keyword>
<organism evidence="2 3">
    <name type="scientific">Pseudomonas nitroreducens</name>
    <dbReference type="NCBI Taxonomy" id="46680"/>
    <lineage>
        <taxon>Bacteria</taxon>
        <taxon>Pseudomonadati</taxon>
        <taxon>Pseudomonadota</taxon>
        <taxon>Gammaproteobacteria</taxon>
        <taxon>Pseudomonadales</taxon>
        <taxon>Pseudomonadaceae</taxon>
        <taxon>Pseudomonas</taxon>
    </lineage>
</organism>
<protein>
    <submittedName>
        <fullName evidence="2">Uncharacterized protein</fullName>
    </submittedName>
</protein>
<evidence type="ECO:0000256" key="1">
    <source>
        <dbReference type="SAM" id="Phobius"/>
    </source>
</evidence>
<gene>
    <name evidence="2" type="ORF">G5B91_17995</name>
</gene>
<dbReference type="Proteomes" id="UP000501063">
    <property type="component" value="Chromosome"/>
</dbReference>
<sequence>MNLMEIALLLILASLPSIGWLLAFLDRRRTAAWEEYNRDRLDRRAQVERNSRRVL</sequence>
<feature type="transmembrane region" description="Helical" evidence="1">
    <location>
        <begin position="6"/>
        <end position="25"/>
    </location>
</feature>
<keyword evidence="1" id="KW-1133">Transmembrane helix</keyword>
<keyword evidence="1" id="KW-0472">Membrane</keyword>
<dbReference type="KEGG" id="pnt:G5B91_17995"/>
<proteinExistence type="predicted"/>
<dbReference type="EMBL" id="CP049140">
    <property type="protein sequence ID" value="QIE88060.1"/>
    <property type="molecule type" value="Genomic_DNA"/>
</dbReference>
<accession>A0A6G6IZ28</accession>
<dbReference type="AlphaFoldDB" id="A0A6G6IZ28"/>
<reference evidence="2 3" key="1">
    <citation type="submission" date="2020-02" db="EMBL/GenBank/DDBJ databases">
        <title>Integrative conjugative elements (ICEs) and plasmids drive adaptation of Pseudomonas nitroreducens strain HBP1 to wastewater environment.</title>
        <authorList>
            <person name="Sentchilo V."/>
            <person name="Carraro N."/>
            <person name="Bertelli C."/>
            <person name="van der Meer J.R."/>
        </authorList>
    </citation>
    <scope>NUCLEOTIDE SEQUENCE [LARGE SCALE GENOMIC DNA]</scope>
    <source>
        <strain evidence="2 3">HBP1</strain>
    </source>
</reference>
<dbReference type="RefSeq" id="WP_157837664.1">
    <property type="nucleotide sequence ID" value="NZ_CP049140.1"/>
</dbReference>
<evidence type="ECO:0000313" key="3">
    <source>
        <dbReference type="Proteomes" id="UP000501063"/>
    </source>
</evidence>